<dbReference type="InterPro" id="IPR036852">
    <property type="entry name" value="Peptidase_S8/S53_dom_sf"/>
</dbReference>
<protein>
    <submittedName>
        <fullName evidence="10">S8 family serine peptidase</fullName>
    </submittedName>
</protein>
<proteinExistence type="inferred from homology"/>
<dbReference type="PROSITE" id="PS51318">
    <property type="entry name" value="TAT"/>
    <property type="match status" value="1"/>
</dbReference>
<evidence type="ECO:0000256" key="2">
    <source>
        <dbReference type="ARBA" id="ARBA00022670"/>
    </source>
</evidence>
<evidence type="ECO:0000256" key="3">
    <source>
        <dbReference type="ARBA" id="ARBA00022801"/>
    </source>
</evidence>
<gene>
    <name evidence="10" type="ORF">ACFQJ6_09345</name>
</gene>
<dbReference type="GO" id="GO:0006508">
    <property type="term" value="P:proteolysis"/>
    <property type="evidence" value="ECO:0007669"/>
    <property type="project" value="UniProtKB-KW"/>
</dbReference>
<dbReference type="InterPro" id="IPR023827">
    <property type="entry name" value="Peptidase_S8_Asp-AS"/>
</dbReference>
<dbReference type="Gene3D" id="3.40.50.200">
    <property type="entry name" value="Peptidase S8/S53 domain"/>
    <property type="match status" value="1"/>
</dbReference>
<keyword evidence="11" id="KW-1185">Reference proteome</keyword>
<keyword evidence="4 6" id="KW-0720">Serine protease</keyword>
<evidence type="ECO:0000313" key="10">
    <source>
        <dbReference type="EMBL" id="MFC7080287.1"/>
    </source>
</evidence>
<dbReference type="PANTHER" id="PTHR43806:SF11">
    <property type="entry name" value="CEREVISIN-RELATED"/>
    <property type="match status" value="1"/>
</dbReference>
<dbReference type="InterPro" id="IPR015500">
    <property type="entry name" value="Peptidase_S8_subtilisin-rel"/>
</dbReference>
<feature type="active site" description="Charge relay system" evidence="5 6">
    <location>
        <position position="371"/>
    </location>
</feature>
<feature type="region of interest" description="Disordered" evidence="8">
    <location>
        <begin position="404"/>
        <end position="431"/>
    </location>
</feature>
<accession>A0ABD5WIE0</accession>
<dbReference type="PROSITE" id="PS00136">
    <property type="entry name" value="SUBTILASE_ASP"/>
    <property type="match status" value="1"/>
</dbReference>
<dbReference type="InterPro" id="IPR006311">
    <property type="entry name" value="TAT_signal"/>
</dbReference>
<dbReference type="Proteomes" id="UP001596407">
    <property type="component" value="Unassembled WGS sequence"/>
</dbReference>
<dbReference type="GeneID" id="79303098"/>
<dbReference type="InterPro" id="IPR000209">
    <property type="entry name" value="Peptidase_S8/S53_dom"/>
</dbReference>
<dbReference type="GO" id="GO:0004252">
    <property type="term" value="F:serine-type endopeptidase activity"/>
    <property type="evidence" value="ECO:0007669"/>
    <property type="project" value="UniProtKB-UniRule"/>
</dbReference>
<reference evidence="10 11" key="1">
    <citation type="journal article" date="2019" name="Int. J. Syst. Evol. Microbiol.">
        <title>The Global Catalogue of Microorganisms (GCM) 10K type strain sequencing project: providing services to taxonomists for standard genome sequencing and annotation.</title>
        <authorList>
            <consortium name="The Broad Institute Genomics Platform"/>
            <consortium name="The Broad Institute Genome Sequencing Center for Infectious Disease"/>
            <person name="Wu L."/>
            <person name="Ma J."/>
        </authorList>
    </citation>
    <scope>NUCLEOTIDE SEQUENCE [LARGE SCALE GENOMIC DNA]</scope>
    <source>
        <strain evidence="10 11">DT72</strain>
    </source>
</reference>
<dbReference type="SUPFAM" id="SSF52743">
    <property type="entry name" value="Subtilisin-like"/>
    <property type="match status" value="1"/>
</dbReference>
<feature type="domain" description="Peptidase S8/S53" evidence="9">
    <location>
        <begin position="133"/>
        <end position="418"/>
    </location>
</feature>
<keyword evidence="3 6" id="KW-0378">Hydrolase</keyword>
<dbReference type="InterPro" id="IPR022398">
    <property type="entry name" value="Peptidase_S8_His-AS"/>
</dbReference>
<dbReference type="InterPro" id="IPR050131">
    <property type="entry name" value="Peptidase_S8_subtilisin-like"/>
</dbReference>
<dbReference type="RefSeq" id="WP_276281869.1">
    <property type="nucleotide sequence ID" value="NZ_CP119809.1"/>
</dbReference>
<dbReference type="PRINTS" id="PR00723">
    <property type="entry name" value="SUBTILISIN"/>
</dbReference>
<evidence type="ECO:0000259" key="9">
    <source>
        <dbReference type="Pfam" id="PF00082"/>
    </source>
</evidence>
<evidence type="ECO:0000256" key="4">
    <source>
        <dbReference type="ARBA" id="ARBA00022825"/>
    </source>
</evidence>
<evidence type="ECO:0000256" key="7">
    <source>
        <dbReference type="RuleBase" id="RU003355"/>
    </source>
</evidence>
<sequence>MRGVTTPRRKFLKGFATTTAVGLAASAPASADEQVTYLVTAASDSAKRNVERAGYTVRNEIAAANVLLVAGPTDAADDIRSVNGVRRVATDAAYELGDSPVEAADRTEDAEYADRQWDKQVTEAFDAHETATGEGTRIAVVDTGVDATHPDLTDNVNTDLGRSFIDGESGPDSGPVHYHGTHVAGIAAATGERGVVGTAPDAEIVPIRVFPKEGPLLERISDCLLALDYAAEIGADAVNMSLGWSPRPPRENQTSRGVRRVVCERVCRSVLQRGTSVVVSAGNSDADLQHGGYRYMWSSLQSTFAVSATGPNDERSFYSNYGTNTIDVGAPGGGYETLEKTLSPDTDWPYPTNLVLSTVPGGSYAYLAGTSMASPQVAGLAALVRELAPDASPQQVHRAIERNADLTPGASDPELGAGRINAARTVESLTE</sequence>
<feature type="active site" description="Charge relay system" evidence="5 6">
    <location>
        <position position="179"/>
    </location>
</feature>
<evidence type="ECO:0000313" key="11">
    <source>
        <dbReference type="Proteomes" id="UP001596407"/>
    </source>
</evidence>
<dbReference type="Pfam" id="PF00082">
    <property type="entry name" value="Peptidase_S8"/>
    <property type="match status" value="1"/>
</dbReference>
<dbReference type="PANTHER" id="PTHR43806">
    <property type="entry name" value="PEPTIDASE S8"/>
    <property type="match status" value="1"/>
</dbReference>
<dbReference type="PROSITE" id="PS00138">
    <property type="entry name" value="SUBTILASE_SER"/>
    <property type="match status" value="1"/>
</dbReference>
<evidence type="ECO:0000256" key="8">
    <source>
        <dbReference type="SAM" id="MobiDB-lite"/>
    </source>
</evidence>
<dbReference type="EMBL" id="JBHSZH010000005">
    <property type="protein sequence ID" value="MFC7080287.1"/>
    <property type="molecule type" value="Genomic_DNA"/>
</dbReference>
<feature type="active site" description="Charge relay system" evidence="5 6">
    <location>
        <position position="142"/>
    </location>
</feature>
<evidence type="ECO:0000256" key="6">
    <source>
        <dbReference type="PROSITE-ProRule" id="PRU01240"/>
    </source>
</evidence>
<keyword evidence="2 6" id="KW-0645">Protease</keyword>
<organism evidence="10 11">
    <name type="scientific">Halorussus caseinilyticus</name>
    <dbReference type="NCBI Taxonomy" id="3034025"/>
    <lineage>
        <taxon>Archaea</taxon>
        <taxon>Methanobacteriati</taxon>
        <taxon>Methanobacteriota</taxon>
        <taxon>Stenosarchaea group</taxon>
        <taxon>Halobacteria</taxon>
        <taxon>Halobacteriales</taxon>
        <taxon>Haladaptataceae</taxon>
        <taxon>Halorussus</taxon>
    </lineage>
</organism>
<dbReference type="InterPro" id="IPR023828">
    <property type="entry name" value="Peptidase_S8_Ser-AS"/>
</dbReference>
<comment type="similarity">
    <text evidence="1 6 7">Belongs to the peptidase S8 family.</text>
</comment>
<dbReference type="PROSITE" id="PS00137">
    <property type="entry name" value="SUBTILASE_HIS"/>
    <property type="match status" value="1"/>
</dbReference>
<name>A0ABD5WIE0_9EURY</name>
<dbReference type="PROSITE" id="PS51892">
    <property type="entry name" value="SUBTILASE"/>
    <property type="match status" value="1"/>
</dbReference>
<dbReference type="AlphaFoldDB" id="A0ABD5WIE0"/>
<evidence type="ECO:0000256" key="5">
    <source>
        <dbReference type="PIRSR" id="PIRSR615500-1"/>
    </source>
</evidence>
<evidence type="ECO:0000256" key="1">
    <source>
        <dbReference type="ARBA" id="ARBA00011073"/>
    </source>
</evidence>
<comment type="caution">
    <text evidence="10">The sequence shown here is derived from an EMBL/GenBank/DDBJ whole genome shotgun (WGS) entry which is preliminary data.</text>
</comment>